<dbReference type="RefSeq" id="WP_091579352.1">
    <property type="nucleotide sequence ID" value="NZ_FNDU01000001.1"/>
</dbReference>
<name>A0A1G8BTP8_9BACI</name>
<keyword evidence="3" id="KW-0238">DNA-binding</keyword>
<dbReference type="Gene3D" id="1.10.10.10">
    <property type="entry name" value="Winged helix-like DNA-binding domain superfamily/Winged helix DNA-binding domain"/>
    <property type="match status" value="1"/>
</dbReference>
<dbReference type="InterPro" id="IPR036390">
    <property type="entry name" value="WH_DNA-bd_sf"/>
</dbReference>
<dbReference type="AlphaFoldDB" id="A0A1G8BTP8"/>
<dbReference type="OrthoDB" id="9799747at2"/>
<accession>A0A1G8BTP8</accession>
<evidence type="ECO:0000256" key="2">
    <source>
        <dbReference type="ARBA" id="ARBA00023015"/>
    </source>
</evidence>
<dbReference type="STRING" id="930129.SAMN05216352_10177"/>
<evidence type="ECO:0000256" key="1">
    <source>
        <dbReference type="ARBA" id="ARBA00004496"/>
    </source>
</evidence>
<evidence type="ECO:0000256" key="7">
    <source>
        <dbReference type="ARBA" id="ARBA00047207"/>
    </source>
</evidence>
<keyword evidence="10" id="KW-1185">Reference proteome</keyword>
<comment type="similarity">
    <text evidence="5">Belongs to the SarZ family.</text>
</comment>
<dbReference type="GO" id="GO:0003677">
    <property type="term" value="F:DNA binding"/>
    <property type="evidence" value="ECO:0007669"/>
    <property type="project" value="UniProtKB-KW"/>
</dbReference>
<keyword evidence="9" id="KW-0378">Hydrolase</keyword>
<protein>
    <recommendedName>
        <fullName evidence="6">HTH-type transcriptional regulator SarZ</fullName>
    </recommendedName>
    <alternativeName>
        <fullName evidence="7">Staphylococcal accessory regulator Z</fullName>
    </alternativeName>
</protein>
<dbReference type="GO" id="GO:0003700">
    <property type="term" value="F:DNA-binding transcription factor activity"/>
    <property type="evidence" value="ECO:0007669"/>
    <property type="project" value="InterPro"/>
</dbReference>
<reference evidence="9 10" key="1">
    <citation type="submission" date="2016-10" db="EMBL/GenBank/DDBJ databases">
        <authorList>
            <person name="de Groot N.N."/>
        </authorList>
    </citation>
    <scope>NUCLEOTIDE SEQUENCE [LARGE SCALE GENOMIC DNA]</scope>
    <source>
        <strain evidence="10">P4B,CCM 7963,CECT 7998,DSM 25260,IBRC-M 10614,KCTC 13821</strain>
    </source>
</reference>
<evidence type="ECO:0000256" key="3">
    <source>
        <dbReference type="ARBA" id="ARBA00023125"/>
    </source>
</evidence>
<dbReference type="SUPFAM" id="SSF46785">
    <property type="entry name" value="Winged helix' DNA-binding domain"/>
    <property type="match status" value="1"/>
</dbReference>
<dbReference type="PROSITE" id="PS50995">
    <property type="entry name" value="HTH_MARR_2"/>
    <property type="match status" value="1"/>
</dbReference>
<evidence type="ECO:0000256" key="5">
    <source>
        <dbReference type="ARBA" id="ARBA00046337"/>
    </source>
</evidence>
<evidence type="ECO:0000259" key="8">
    <source>
        <dbReference type="PROSITE" id="PS50995"/>
    </source>
</evidence>
<dbReference type="SMART" id="SM00347">
    <property type="entry name" value="HTH_MARR"/>
    <property type="match status" value="1"/>
</dbReference>
<comment type="subcellular location">
    <subcellularLocation>
        <location evidence="1">Cytoplasm</location>
    </subcellularLocation>
</comment>
<organism evidence="9 10">
    <name type="scientific">Alteribacillus bidgolensis</name>
    <dbReference type="NCBI Taxonomy" id="930129"/>
    <lineage>
        <taxon>Bacteria</taxon>
        <taxon>Bacillati</taxon>
        <taxon>Bacillota</taxon>
        <taxon>Bacilli</taxon>
        <taxon>Bacillales</taxon>
        <taxon>Bacillaceae</taxon>
        <taxon>Alteribacillus</taxon>
    </lineage>
</organism>
<dbReference type="EMBL" id="FNDU01000001">
    <property type="protein sequence ID" value="SDH36511.1"/>
    <property type="molecule type" value="Genomic_DNA"/>
</dbReference>
<gene>
    <name evidence="9" type="ORF">SAMN05216352_10177</name>
</gene>
<dbReference type="PANTHER" id="PTHR42756:SF1">
    <property type="entry name" value="TRANSCRIPTIONAL REPRESSOR OF EMRAB OPERON"/>
    <property type="match status" value="1"/>
</dbReference>
<dbReference type="Pfam" id="PF22381">
    <property type="entry name" value="Staph_reg_Sar_Rot"/>
    <property type="match status" value="1"/>
</dbReference>
<evidence type="ECO:0000256" key="6">
    <source>
        <dbReference type="ARBA" id="ARBA00047188"/>
    </source>
</evidence>
<keyword evidence="2" id="KW-0805">Transcription regulation</keyword>
<keyword evidence="4" id="KW-0804">Transcription</keyword>
<dbReference type="Proteomes" id="UP000199017">
    <property type="component" value="Unassembled WGS sequence"/>
</dbReference>
<dbReference type="PANTHER" id="PTHR42756">
    <property type="entry name" value="TRANSCRIPTIONAL REGULATOR, MARR"/>
    <property type="match status" value="1"/>
</dbReference>
<evidence type="ECO:0000313" key="9">
    <source>
        <dbReference type="EMBL" id="SDH36511.1"/>
    </source>
</evidence>
<dbReference type="GO" id="GO:0006508">
    <property type="term" value="P:proteolysis"/>
    <property type="evidence" value="ECO:0007669"/>
    <property type="project" value="UniProtKB-KW"/>
</dbReference>
<dbReference type="InterPro" id="IPR036388">
    <property type="entry name" value="WH-like_DNA-bd_sf"/>
</dbReference>
<feature type="domain" description="HTH marR-type" evidence="8">
    <location>
        <begin position="8"/>
        <end position="158"/>
    </location>
</feature>
<sequence length="162" mass="19108">MEDQHLNYHSYLNLLRGALKVVEEDWQSAANDLGITQAEQHILWILFMEKKATMSKIAELGLWDLSTVMQIIKRLKSKQLVKTEKNENDLRVSYVTLTEKGAEIRKASSEKDHRFLQFIEHYGRSNQEFLEDFHSFLQTANSRFHGENFVRWVEKTSDFSKQ</sequence>
<proteinExistence type="inferred from homology"/>
<dbReference type="InterPro" id="IPR055166">
    <property type="entry name" value="Transc_reg_Sar_Rot_HTH"/>
</dbReference>
<dbReference type="GO" id="GO:0008233">
    <property type="term" value="F:peptidase activity"/>
    <property type="evidence" value="ECO:0007669"/>
    <property type="project" value="UniProtKB-KW"/>
</dbReference>
<evidence type="ECO:0000256" key="4">
    <source>
        <dbReference type="ARBA" id="ARBA00023163"/>
    </source>
</evidence>
<evidence type="ECO:0000313" key="10">
    <source>
        <dbReference type="Proteomes" id="UP000199017"/>
    </source>
</evidence>
<keyword evidence="9" id="KW-0645">Protease</keyword>
<dbReference type="GO" id="GO:0005737">
    <property type="term" value="C:cytoplasm"/>
    <property type="evidence" value="ECO:0007669"/>
    <property type="project" value="UniProtKB-SubCell"/>
</dbReference>
<dbReference type="InterPro" id="IPR000835">
    <property type="entry name" value="HTH_MarR-typ"/>
</dbReference>